<evidence type="ECO:0000256" key="1">
    <source>
        <dbReference type="ARBA" id="ARBA00022723"/>
    </source>
</evidence>
<keyword evidence="3" id="KW-0862">Zinc</keyword>
<dbReference type="InterPro" id="IPR013083">
    <property type="entry name" value="Znf_RING/FYVE/PHD"/>
</dbReference>
<feature type="domain" description="RING-type" evidence="5">
    <location>
        <begin position="60"/>
        <end position="101"/>
    </location>
</feature>
<dbReference type="InterPro" id="IPR001841">
    <property type="entry name" value="Znf_RING"/>
</dbReference>
<accession>A0ABD2HZ70</accession>
<evidence type="ECO:0000313" key="6">
    <source>
        <dbReference type="EMBL" id="KAL3071967.1"/>
    </source>
</evidence>
<dbReference type="GO" id="GO:0008270">
    <property type="term" value="F:zinc ion binding"/>
    <property type="evidence" value="ECO:0007669"/>
    <property type="project" value="UniProtKB-KW"/>
</dbReference>
<reference evidence="6 7" key="1">
    <citation type="submission" date="2024-10" db="EMBL/GenBank/DDBJ databases">
        <authorList>
            <person name="Kim D."/>
        </authorList>
    </citation>
    <scope>NUCLEOTIDE SEQUENCE [LARGE SCALE GENOMIC DNA]</scope>
    <source>
        <strain evidence="6">Taebaek</strain>
    </source>
</reference>
<dbReference type="Proteomes" id="UP001620645">
    <property type="component" value="Unassembled WGS sequence"/>
</dbReference>
<sequence length="135" mass="15379">MERFFDLLVGCSSGVPDILNLINQTRGALNNFQIPQNDNSMLLDAFDQFPSIAVDNESDCAICLDQINTGKLVKQLPSCEHIFHDKCIKAWVQGGTMHAQCVVSNYWQRQRHKTSIKCMALPQAPKWEILQMFHQ</sequence>
<organism evidence="6 7">
    <name type="scientific">Heterodera schachtii</name>
    <name type="common">Sugarbeet cyst nematode worm</name>
    <name type="synonym">Tylenchus schachtii</name>
    <dbReference type="NCBI Taxonomy" id="97005"/>
    <lineage>
        <taxon>Eukaryota</taxon>
        <taxon>Metazoa</taxon>
        <taxon>Ecdysozoa</taxon>
        <taxon>Nematoda</taxon>
        <taxon>Chromadorea</taxon>
        <taxon>Rhabditida</taxon>
        <taxon>Tylenchina</taxon>
        <taxon>Tylenchomorpha</taxon>
        <taxon>Tylenchoidea</taxon>
        <taxon>Heteroderidae</taxon>
        <taxon>Heteroderinae</taxon>
        <taxon>Heterodera</taxon>
    </lineage>
</organism>
<evidence type="ECO:0000256" key="2">
    <source>
        <dbReference type="ARBA" id="ARBA00022771"/>
    </source>
</evidence>
<keyword evidence="1" id="KW-0479">Metal-binding</keyword>
<dbReference type="EMBL" id="JBICCN010000377">
    <property type="protein sequence ID" value="KAL3071967.1"/>
    <property type="molecule type" value="Genomic_DNA"/>
</dbReference>
<dbReference type="Gene3D" id="3.30.40.10">
    <property type="entry name" value="Zinc/RING finger domain, C3HC4 (zinc finger)"/>
    <property type="match status" value="1"/>
</dbReference>
<dbReference type="SMART" id="SM00184">
    <property type="entry name" value="RING"/>
    <property type="match status" value="1"/>
</dbReference>
<evidence type="ECO:0000259" key="5">
    <source>
        <dbReference type="PROSITE" id="PS50089"/>
    </source>
</evidence>
<name>A0ABD2HZ70_HETSC</name>
<dbReference type="AlphaFoldDB" id="A0ABD2HZ70"/>
<protein>
    <recommendedName>
        <fullName evidence="5">RING-type domain-containing protein</fullName>
    </recommendedName>
</protein>
<dbReference type="Pfam" id="PF17123">
    <property type="entry name" value="zf-RING_11"/>
    <property type="match status" value="1"/>
</dbReference>
<dbReference type="SUPFAM" id="SSF57850">
    <property type="entry name" value="RING/U-box"/>
    <property type="match status" value="1"/>
</dbReference>
<proteinExistence type="predicted"/>
<keyword evidence="7" id="KW-1185">Reference proteome</keyword>
<dbReference type="PROSITE" id="PS50089">
    <property type="entry name" value="ZF_RING_2"/>
    <property type="match status" value="1"/>
</dbReference>
<dbReference type="PANTHER" id="PTHR45969:SF69">
    <property type="entry name" value="FINGER DOMAIN PROTEIN, PUTATIVE (AFU_ORTHOLOGUE AFUA_3G12190)-RELATED"/>
    <property type="match status" value="1"/>
</dbReference>
<keyword evidence="2 4" id="KW-0863">Zinc-finger</keyword>
<gene>
    <name evidence="6" type="ORF">niasHS_016050</name>
</gene>
<comment type="caution">
    <text evidence="6">The sequence shown here is derived from an EMBL/GenBank/DDBJ whole genome shotgun (WGS) entry which is preliminary data.</text>
</comment>
<evidence type="ECO:0000256" key="4">
    <source>
        <dbReference type="PROSITE-ProRule" id="PRU00175"/>
    </source>
</evidence>
<dbReference type="PANTHER" id="PTHR45969">
    <property type="entry name" value="RING ZINC FINGER PROTEIN-RELATED"/>
    <property type="match status" value="1"/>
</dbReference>
<evidence type="ECO:0000313" key="7">
    <source>
        <dbReference type="Proteomes" id="UP001620645"/>
    </source>
</evidence>
<evidence type="ECO:0000256" key="3">
    <source>
        <dbReference type="ARBA" id="ARBA00022833"/>
    </source>
</evidence>